<comment type="cofactor">
    <cofactor evidence="1">
        <name>heme</name>
        <dbReference type="ChEBI" id="CHEBI:30413"/>
    </cofactor>
</comment>
<dbReference type="GO" id="GO:0016705">
    <property type="term" value="F:oxidoreductase activity, acting on paired donors, with incorporation or reduction of molecular oxygen"/>
    <property type="evidence" value="ECO:0007669"/>
    <property type="project" value="InterPro"/>
</dbReference>
<name>A0A1R3HWM3_COCAP</name>
<dbReference type="EMBL" id="AWWV01011082">
    <property type="protein sequence ID" value="OMO74641.1"/>
    <property type="molecule type" value="Genomic_DNA"/>
</dbReference>
<dbReference type="Pfam" id="PF00067">
    <property type="entry name" value="p450"/>
    <property type="match status" value="1"/>
</dbReference>
<comment type="caution">
    <text evidence="14">The sequence shown here is derived from an EMBL/GenBank/DDBJ whole genome shotgun (WGS) entry which is preliminary data.</text>
</comment>
<keyword evidence="7 13" id="KW-1133">Transmembrane helix</keyword>
<dbReference type="Proteomes" id="UP000188268">
    <property type="component" value="Unassembled WGS sequence"/>
</dbReference>
<dbReference type="GO" id="GO:0016020">
    <property type="term" value="C:membrane"/>
    <property type="evidence" value="ECO:0007669"/>
    <property type="project" value="UniProtKB-SubCell"/>
</dbReference>
<organism evidence="14 15">
    <name type="scientific">Corchorus capsularis</name>
    <name type="common">Jute</name>
    <dbReference type="NCBI Taxonomy" id="210143"/>
    <lineage>
        <taxon>Eukaryota</taxon>
        <taxon>Viridiplantae</taxon>
        <taxon>Streptophyta</taxon>
        <taxon>Embryophyta</taxon>
        <taxon>Tracheophyta</taxon>
        <taxon>Spermatophyta</taxon>
        <taxon>Magnoliopsida</taxon>
        <taxon>eudicotyledons</taxon>
        <taxon>Gunneridae</taxon>
        <taxon>Pentapetalae</taxon>
        <taxon>rosids</taxon>
        <taxon>malvids</taxon>
        <taxon>Malvales</taxon>
        <taxon>Malvaceae</taxon>
        <taxon>Grewioideae</taxon>
        <taxon>Apeibeae</taxon>
        <taxon>Corchorus</taxon>
    </lineage>
</organism>
<dbReference type="PANTHER" id="PTHR24282">
    <property type="entry name" value="CYTOCHROME P450 FAMILY MEMBER"/>
    <property type="match status" value="1"/>
</dbReference>
<sequence length="379" mass="43395">MEMEVALLVIRVFVSLLVSGTLLIWGWRILNWVWLEPKRLEKWLRQQGLAGNSYRFLYGDMKENFSMVRQTRSKPMPLSDDIVPYATPFLHQTLKNYGKNSFIWIGPRPRVTITEPEQVKEVFTKFNDFQKPRTNPLVSLLAAGLASLEGDKWAKHRKILNHAFLQDKLKNMLPAFYQSCIDTINKWEKMVSMEGRSELDVWPYVVNLSQDVISRAAFGGSYEEGMRIFQLLEEQIGLVGKVIQSVYIPGWRFLPTQTNRKMKAIDKDMKDSLREMIKKREKQIKGGEECPFNSITLGNSAVQSIIAGLFGGNKEGEEGQPPTYKPSQISEYGSSPLKDLLNMEKARAKHKYGKNMILDQIGKDPSRFLPKSIGRSIDG</sequence>
<protein>
    <submittedName>
        <fullName evidence="14">Cytochrome P450</fullName>
    </submittedName>
</protein>
<dbReference type="GO" id="GO:0020037">
    <property type="term" value="F:heme binding"/>
    <property type="evidence" value="ECO:0007669"/>
    <property type="project" value="InterPro"/>
</dbReference>
<evidence type="ECO:0000256" key="11">
    <source>
        <dbReference type="ARBA" id="ARBA00023136"/>
    </source>
</evidence>
<evidence type="ECO:0000256" key="13">
    <source>
        <dbReference type="SAM" id="Phobius"/>
    </source>
</evidence>
<keyword evidence="8" id="KW-0560">Oxidoreductase</keyword>
<dbReference type="GO" id="GO:0004497">
    <property type="term" value="F:monooxygenase activity"/>
    <property type="evidence" value="ECO:0007669"/>
    <property type="project" value="UniProtKB-KW"/>
</dbReference>
<evidence type="ECO:0000256" key="6">
    <source>
        <dbReference type="ARBA" id="ARBA00022723"/>
    </source>
</evidence>
<dbReference type="Gramene" id="OMO74641">
    <property type="protein sequence ID" value="OMO74641"/>
    <property type="gene ID" value="CCACVL1_16563"/>
</dbReference>
<dbReference type="InterPro" id="IPR036396">
    <property type="entry name" value="Cyt_P450_sf"/>
</dbReference>
<evidence type="ECO:0000313" key="14">
    <source>
        <dbReference type="EMBL" id="OMO74641.1"/>
    </source>
</evidence>
<accession>A0A1R3HWM3</accession>
<dbReference type="OrthoDB" id="1470350at2759"/>
<dbReference type="OMA" id="DTINKWE"/>
<dbReference type="InterPro" id="IPR050665">
    <property type="entry name" value="Cytochrome_P450_Monooxygen"/>
</dbReference>
<keyword evidence="11 13" id="KW-0472">Membrane</keyword>
<gene>
    <name evidence="14" type="ORF">CCACVL1_16563</name>
</gene>
<evidence type="ECO:0000256" key="3">
    <source>
        <dbReference type="ARBA" id="ARBA00010617"/>
    </source>
</evidence>
<comment type="subcellular location">
    <subcellularLocation>
        <location evidence="2">Membrane</location>
        <topology evidence="2">Single-pass membrane protein</topology>
    </subcellularLocation>
</comment>
<keyword evidence="4" id="KW-0349">Heme</keyword>
<dbReference type="AlphaFoldDB" id="A0A1R3HWM3"/>
<dbReference type="STRING" id="210143.A0A1R3HWM3"/>
<evidence type="ECO:0000256" key="2">
    <source>
        <dbReference type="ARBA" id="ARBA00004167"/>
    </source>
</evidence>
<dbReference type="SUPFAM" id="SSF48264">
    <property type="entry name" value="Cytochrome P450"/>
    <property type="match status" value="1"/>
</dbReference>
<evidence type="ECO:0000256" key="5">
    <source>
        <dbReference type="ARBA" id="ARBA00022692"/>
    </source>
</evidence>
<keyword evidence="15" id="KW-1185">Reference proteome</keyword>
<dbReference type="InterPro" id="IPR001128">
    <property type="entry name" value="Cyt_P450"/>
</dbReference>
<evidence type="ECO:0000256" key="7">
    <source>
        <dbReference type="ARBA" id="ARBA00022989"/>
    </source>
</evidence>
<evidence type="ECO:0000256" key="10">
    <source>
        <dbReference type="ARBA" id="ARBA00023033"/>
    </source>
</evidence>
<feature type="transmembrane region" description="Helical" evidence="13">
    <location>
        <begin position="6"/>
        <end position="30"/>
    </location>
</feature>
<evidence type="ECO:0000256" key="9">
    <source>
        <dbReference type="ARBA" id="ARBA00023004"/>
    </source>
</evidence>
<evidence type="ECO:0000256" key="4">
    <source>
        <dbReference type="ARBA" id="ARBA00022617"/>
    </source>
</evidence>
<evidence type="ECO:0000256" key="12">
    <source>
        <dbReference type="SAM" id="MobiDB-lite"/>
    </source>
</evidence>
<dbReference type="PANTHER" id="PTHR24282:SF255">
    <property type="entry name" value="CYTOCHROME P450 72A11-RELATED"/>
    <property type="match status" value="1"/>
</dbReference>
<dbReference type="Gene3D" id="1.10.630.10">
    <property type="entry name" value="Cytochrome P450"/>
    <property type="match status" value="1"/>
</dbReference>
<keyword evidence="10" id="KW-0503">Monooxygenase</keyword>
<keyword evidence="9" id="KW-0408">Iron</keyword>
<keyword evidence="5 13" id="KW-0812">Transmembrane</keyword>
<comment type="similarity">
    <text evidence="3">Belongs to the cytochrome P450 family.</text>
</comment>
<evidence type="ECO:0000256" key="1">
    <source>
        <dbReference type="ARBA" id="ARBA00001971"/>
    </source>
</evidence>
<feature type="region of interest" description="Disordered" evidence="12">
    <location>
        <begin position="312"/>
        <end position="331"/>
    </location>
</feature>
<dbReference type="GO" id="GO:0005506">
    <property type="term" value="F:iron ion binding"/>
    <property type="evidence" value="ECO:0007669"/>
    <property type="project" value="InterPro"/>
</dbReference>
<reference evidence="14 15" key="1">
    <citation type="submission" date="2013-09" db="EMBL/GenBank/DDBJ databases">
        <title>Corchorus capsularis genome sequencing.</title>
        <authorList>
            <person name="Alam M."/>
            <person name="Haque M.S."/>
            <person name="Islam M.S."/>
            <person name="Emdad E.M."/>
            <person name="Islam M.M."/>
            <person name="Ahmed B."/>
            <person name="Halim A."/>
            <person name="Hossen Q.M.M."/>
            <person name="Hossain M.Z."/>
            <person name="Ahmed R."/>
            <person name="Khan M.M."/>
            <person name="Islam R."/>
            <person name="Rashid M.M."/>
            <person name="Khan S.A."/>
            <person name="Rahman M.S."/>
            <person name="Alam M."/>
        </authorList>
    </citation>
    <scope>NUCLEOTIDE SEQUENCE [LARGE SCALE GENOMIC DNA]</scope>
    <source>
        <strain evidence="15">cv. CVL-1</strain>
        <tissue evidence="14">Whole seedling</tissue>
    </source>
</reference>
<evidence type="ECO:0000256" key="8">
    <source>
        <dbReference type="ARBA" id="ARBA00023002"/>
    </source>
</evidence>
<evidence type="ECO:0000313" key="15">
    <source>
        <dbReference type="Proteomes" id="UP000188268"/>
    </source>
</evidence>
<keyword evidence="6" id="KW-0479">Metal-binding</keyword>
<proteinExistence type="inferred from homology"/>